<dbReference type="InterPro" id="IPR003439">
    <property type="entry name" value="ABC_transporter-like_ATP-bd"/>
</dbReference>
<feature type="transmembrane region" description="Helical" evidence="7">
    <location>
        <begin position="244"/>
        <end position="273"/>
    </location>
</feature>
<dbReference type="SMART" id="SM00382">
    <property type="entry name" value="AAA"/>
    <property type="match status" value="1"/>
</dbReference>
<proteinExistence type="predicted"/>
<keyword evidence="2 7" id="KW-0812">Transmembrane</keyword>
<dbReference type="EMBL" id="CP009508">
    <property type="protein sequence ID" value="AKB37644.1"/>
    <property type="molecule type" value="Genomic_DNA"/>
</dbReference>
<dbReference type="CDD" id="cd07346">
    <property type="entry name" value="ABC_6TM_exporters"/>
    <property type="match status" value="1"/>
</dbReference>
<comment type="subcellular location">
    <subcellularLocation>
        <location evidence="1">Membrane</location>
        <topology evidence="1">Multi-pass membrane protein</topology>
    </subcellularLocation>
</comment>
<dbReference type="Gene3D" id="3.40.50.300">
    <property type="entry name" value="P-loop containing nucleotide triphosphate hydrolases"/>
    <property type="match status" value="1"/>
</dbReference>
<dbReference type="HOGENOM" id="CLU_000604_84_9_2"/>
<evidence type="ECO:0000313" key="10">
    <source>
        <dbReference type="EMBL" id="AKB37644.1"/>
    </source>
</evidence>
<keyword evidence="3" id="KW-0547">Nucleotide-binding</keyword>
<name>A0A0E3PQI8_9EURY</name>
<dbReference type="PROSITE" id="PS50929">
    <property type="entry name" value="ABC_TM1F"/>
    <property type="match status" value="1"/>
</dbReference>
<dbReference type="GO" id="GO:0005524">
    <property type="term" value="F:ATP binding"/>
    <property type="evidence" value="ECO:0007669"/>
    <property type="project" value="UniProtKB-KW"/>
</dbReference>
<dbReference type="GO" id="GO:0016020">
    <property type="term" value="C:membrane"/>
    <property type="evidence" value="ECO:0007669"/>
    <property type="project" value="UniProtKB-SubCell"/>
</dbReference>
<keyword evidence="5 7" id="KW-1133">Transmembrane helix</keyword>
<dbReference type="AlphaFoldDB" id="A0A0E3PQI8"/>
<feature type="domain" description="ABC transmembrane type-1" evidence="9">
    <location>
        <begin position="22"/>
        <end position="306"/>
    </location>
</feature>
<dbReference type="InterPro" id="IPR011527">
    <property type="entry name" value="ABC1_TM_dom"/>
</dbReference>
<feature type="transmembrane region" description="Helical" evidence="7">
    <location>
        <begin position="144"/>
        <end position="161"/>
    </location>
</feature>
<feature type="transmembrane region" description="Helical" evidence="7">
    <location>
        <begin position="167"/>
        <end position="183"/>
    </location>
</feature>
<feature type="transmembrane region" description="Helical" evidence="7">
    <location>
        <begin position="20"/>
        <end position="42"/>
    </location>
</feature>
<reference evidence="10 11" key="1">
    <citation type="submission" date="2014-07" db="EMBL/GenBank/DDBJ databases">
        <title>Methanogenic archaea and the global carbon cycle.</title>
        <authorList>
            <person name="Henriksen J.R."/>
            <person name="Luke J."/>
            <person name="Reinhart S."/>
            <person name="Benedict M.N."/>
            <person name="Youngblut N.D."/>
            <person name="Metcalf M.E."/>
            <person name="Whitaker R.J."/>
            <person name="Metcalf W.W."/>
        </authorList>
    </citation>
    <scope>NUCLEOTIDE SEQUENCE [LARGE SCALE GENOMIC DNA]</scope>
    <source>
        <strain evidence="10 11">C2J</strain>
    </source>
</reference>
<dbReference type="RefSeq" id="WP_048184104.1">
    <property type="nucleotide sequence ID" value="NZ_CP009508.1"/>
</dbReference>
<evidence type="ECO:0000256" key="6">
    <source>
        <dbReference type="ARBA" id="ARBA00023136"/>
    </source>
</evidence>
<dbReference type="InterPro" id="IPR027417">
    <property type="entry name" value="P-loop_NTPase"/>
</dbReference>
<dbReference type="STRING" id="1434118.MSSAC_3054"/>
<dbReference type="GO" id="GO:0140359">
    <property type="term" value="F:ABC-type transporter activity"/>
    <property type="evidence" value="ECO:0007669"/>
    <property type="project" value="InterPro"/>
</dbReference>
<feature type="domain" description="ABC transporter" evidence="8">
    <location>
        <begin position="338"/>
        <end position="572"/>
    </location>
</feature>
<evidence type="ECO:0000313" key="11">
    <source>
        <dbReference type="Proteomes" id="UP000033123"/>
    </source>
</evidence>
<protein>
    <submittedName>
        <fullName evidence="10">ABC transporter, ATP-binding/permease protein</fullName>
    </submittedName>
</protein>
<dbReference type="Pfam" id="PF00005">
    <property type="entry name" value="ABC_tran"/>
    <property type="match status" value="1"/>
</dbReference>
<dbReference type="InterPro" id="IPR017871">
    <property type="entry name" value="ABC_transporter-like_CS"/>
</dbReference>
<dbReference type="KEGG" id="msj:MSSAC_3054"/>
<dbReference type="SUPFAM" id="SSF52540">
    <property type="entry name" value="P-loop containing nucleoside triphosphate hydrolases"/>
    <property type="match status" value="1"/>
</dbReference>
<dbReference type="PANTHER" id="PTHR24221:SF397">
    <property type="entry name" value="ABC TRANSPORTER, ATP-BINDING TRANSMEMBRANE PROTEIN"/>
    <property type="match status" value="1"/>
</dbReference>
<feature type="transmembrane region" description="Helical" evidence="7">
    <location>
        <begin position="279"/>
        <end position="309"/>
    </location>
</feature>
<gene>
    <name evidence="10" type="ORF">MSSAC_3054</name>
</gene>
<evidence type="ECO:0000256" key="7">
    <source>
        <dbReference type="SAM" id="Phobius"/>
    </source>
</evidence>
<dbReference type="PATRIC" id="fig|1434118.4.peg.3961"/>
<dbReference type="PANTHER" id="PTHR24221">
    <property type="entry name" value="ATP-BINDING CASSETTE SUB-FAMILY B"/>
    <property type="match status" value="1"/>
</dbReference>
<dbReference type="Pfam" id="PF00664">
    <property type="entry name" value="ABC_membrane"/>
    <property type="match status" value="1"/>
</dbReference>
<dbReference type="InterPro" id="IPR039421">
    <property type="entry name" value="Type_1_exporter"/>
</dbReference>
<dbReference type="Proteomes" id="UP000033123">
    <property type="component" value="Chromosome"/>
</dbReference>
<dbReference type="PROSITE" id="PS50893">
    <property type="entry name" value="ABC_TRANSPORTER_2"/>
    <property type="match status" value="1"/>
</dbReference>
<evidence type="ECO:0000256" key="4">
    <source>
        <dbReference type="ARBA" id="ARBA00022840"/>
    </source>
</evidence>
<keyword evidence="4 10" id="KW-0067">ATP-binding</keyword>
<dbReference type="GO" id="GO:0034040">
    <property type="term" value="F:ATPase-coupled lipid transmembrane transporter activity"/>
    <property type="evidence" value="ECO:0007669"/>
    <property type="project" value="TreeGrafter"/>
</dbReference>
<evidence type="ECO:0000256" key="5">
    <source>
        <dbReference type="ARBA" id="ARBA00022989"/>
    </source>
</evidence>
<evidence type="ECO:0000256" key="3">
    <source>
        <dbReference type="ARBA" id="ARBA00022741"/>
    </source>
</evidence>
<dbReference type="GO" id="GO:0016887">
    <property type="term" value="F:ATP hydrolysis activity"/>
    <property type="evidence" value="ECO:0007669"/>
    <property type="project" value="InterPro"/>
</dbReference>
<dbReference type="InterPro" id="IPR036640">
    <property type="entry name" value="ABC1_TM_sf"/>
</dbReference>
<dbReference type="InterPro" id="IPR003593">
    <property type="entry name" value="AAA+_ATPase"/>
</dbReference>
<organism evidence="10 11">
    <name type="scientific">Methanosarcina siciliae C2J</name>
    <dbReference type="NCBI Taxonomy" id="1434118"/>
    <lineage>
        <taxon>Archaea</taxon>
        <taxon>Methanobacteriati</taxon>
        <taxon>Methanobacteriota</taxon>
        <taxon>Stenosarchaea group</taxon>
        <taxon>Methanomicrobia</taxon>
        <taxon>Methanosarcinales</taxon>
        <taxon>Methanosarcinaceae</taxon>
        <taxon>Methanosarcina</taxon>
    </lineage>
</organism>
<evidence type="ECO:0000256" key="1">
    <source>
        <dbReference type="ARBA" id="ARBA00004141"/>
    </source>
</evidence>
<feature type="transmembrane region" description="Helical" evidence="7">
    <location>
        <begin position="62"/>
        <end position="82"/>
    </location>
</feature>
<dbReference type="PROSITE" id="PS00211">
    <property type="entry name" value="ABC_TRANSPORTER_1"/>
    <property type="match status" value="1"/>
</dbReference>
<dbReference type="FunFam" id="3.40.50.300:FF:000218">
    <property type="entry name" value="Multidrug ABC transporter ATP-binding protein"/>
    <property type="match status" value="1"/>
</dbReference>
<dbReference type="GeneID" id="24872729"/>
<keyword evidence="6 7" id="KW-0472">Membrane</keyword>
<accession>A0A0E3PQI8</accession>
<evidence type="ECO:0000259" key="8">
    <source>
        <dbReference type="PROSITE" id="PS50893"/>
    </source>
</evidence>
<sequence length="577" mass="64981">MIKYFQNKYAMSEKGAKDLLHSIIWTVVMDISFLAPVILSFYFLDEHISSLINSSTSQKSSFLYYVILSVVSFLIMFVIATFQYDSAYTKIYEESAQRRVSLAETLRKLPLAFFGKKDIADLSSTIMEDVTQIETLFSHTVPQLYAAGLTLLIMGVMMFFYNWELSLAVFWVVPVAALVFYLSRKFQNSTQVRIYDIKRDISDNIQEGLDSVHEVKSYNREEAFSKALNAKLDNYEKFLIKTELLIGAFINLSYAVLKLGLPSVILAGAYLLSTGDISIFTYIVFLVVTARIYNPIMDALNNFAALIYLNVRIKRMKEMDGMPRQEGRTEFHPKNYDIEFKNVDFSYQDGVQTLQNVNFTAKQGEVTALVGPSGGGKSTVAKLSARFWDIDRGVITLGGEDISRIDPETLLNNFSIVFQDVTLFNSRVMDNIRLGKEDAPDEEVMKAAQLAQCDEFVKKLPQGYDTLIGENGEKLSGGERQRISIARAILKDTPIILLDEATASLDAENESKIQRALSELIKNKTVLIIAHRMRTVSGADKIVVIKDGVIAETGTPFELKEKQGIFSSMLKAQYQSN</sequence>
<dbReference type="Gene3D" id="1.20.1560.10">
    <property type="entry name" value="ABC transporter type 1, transmembrane domain"/>
    <property type="match status" value="1"/>
</dbReference>
<evidence type="ECO:0000259" key="9">
    <source>
        <dbReference type="PROSITE" id="PS50929"/>
    </source>
</evidence>
<dbReference type="SUPFAM" id="SSF90123">
    <property type="entry name" value="ABC transporter transmembrane region"/>
    <property type="match status" value="1"/>
</dbReference>
<evidence type="ECO:0000256" key="2">
    <source>
        <dbReference type="ARBA" id="ARBA00022692"/>
    </source>
</evidence>